<feature type="domain" description="Ig-like" evidence="11">
    <location>
        <begin position="177"/>
        <end position="274"/>
    </location>
</feature>
<evidence type="ECO:0000256" key="9">
    <source>
        <dbReference type="ARBA" id="ARBA00023180"/>
    </source>
</evidence>
<dbReference type="Pfam" id="PF02124">
    <property type="entry name" value="Marek_A"/>
    <property type="match status" value="1"/>
</dbReference>
<comment type="subunit">
    <text evidence="3">Interacts with host complement component C3b; this interaction inhibits host immune response by disregulating complement cascade.</text>
</comment>
<dbReference type="GeneID" id="80537014"/>
<evidence type="ECO:0000256" key="4">
    <source>
        <dbReference type="ARBA" id="ARBA00013989"/>
    </source>
</evidence>
<evidence type="ECO:0000256" key="1">
    <source>
        <dbReference type="ARBA" id="ARBA00004167"/>
    </source>
</evidence>
<evidence type="ECO:0000259" key="11">
    <source>
        <dbReference type="PROSITE" id="PS50835"/>
    </source>
</evidence>
<dbReference type="InterPro" id="IPR001038">
    <property type="entry name" value="GA_GC"/>
</dbReference>
<comment type="similarity">
    <text evidence="2">Belongs to the herpesviridae glycoprotein C family.</text>
</comment>
<dbReference type="InterPro" id="IPR007110">
    <property type="entry name" value="Ig-like_dom"/>
</dbReference>
<dbReference type="EMBL" id="MT862163">
    <property type="protein sequence ID" value="QPO25177.1"/>
    <property type="molecule type" value="Genomic_DNA"/>
</dbReference>
<keyword evidence="5" id="KW-0945">Host-virus interaction</keyword>
<keyword evidence="12" id="KW-0946">Virion</keyword>
<evidence type="ECO:0000256" key="10">
    <source>
        <dbReference type="SAM" id="Phobius"/>
    </source>
</evidence>
<organism evidence="12 13">
    <name type="scientific">Bovine alphaherpesvirus 2</name>
    <dbReference type="NCBI Taxonomy" id="10295"/>
    <lineage>
        <taxon>Viruses</taxon>
        <taxon>Duplodnaviria</taxon>
        <taxon>Heunggongvirae</taxon>
        <taxon>Peploviricota</taxon>
        <taxon>Herviviricetes</taxon>
        <taxon>Herpesvirales</taxon>
        <taxon>Orthoherpesviridae</taxon>
        <taxon>Alphaherpesvirinae</taxon>
        <taxon>Simplexvirus</taxon>
        <taxon>Simplexvirus bovinealpha2</taxon>
    </lineage>
</organism>
<keyword evidence="8 10" id="KW-0472">Membrane</keyword>
<comment type="subcellular location">
    <subcellularLocation>
        <location evidence="1">Membrane</location>
        <topology evidence="1">Single-pass membrane protein</topology>
    </subcellularLocation>
</comment>
<dbReference type="Proteomes" id="UP000828537">
    <property type="component" value="Segment"/>
</dbReference>
<evidence type="ECO:0000256" key="6">
    <source>
        <dbReference type="ARBA" id="ARBA00022692"/>
    </source>
</evidence>
<proteinExistence type="inferred from homology"/>
<keyword evidence="7 10" id="KW-1133">Transmembrane helix</keyword>
<name>A0ABX6WLV9_9ALPH</name>
<dbReference type="PRINTS" id="PR00668">
    <property type="entry name" value="GLYCPROTEINC"/>
</dbReference>
<evidence type="ECO:0000256" key="7">
    <source>
        <dbReference type="ARBA" id="ARBA00022989"/>
    </source>
</evidence>
<evidence type="ECO:0000313" key="12">
    <source>
        <dbReference type="EMBL" id="QPO25177.1"/>
    </source>
</evidence>
<feature type="transmembrane region" description="Helical" evidence="10">
    <location>
        <begin position="392"/>
        <end position="413"/>
    </location>
</feature>
<keyword evidence="13" id="KW-1185">Reference proteome</keyword>
<keyword evidence="9" id="KW-0325">Glycoprotein</keyword>
<dbReference type="RefSeq" id="YP_010798762.1">
    <property type="nucleotide sequence ID" value="NC_076512.1"/>
</dbReference>
<sequence>MALRARRVCAVLLLTCVIAARVGEGRPRKSNRRDRDVCDSESVSAAHGMRLEIRCRVPRADDLRMQIWKYPLIARTNHQKSKTESLFGKNDFKPPHGGELVFDNKPDSRELKDTPWAEGARPGSRLLRYSMLGEPPHQKLAIHALTNATQGLYYWVWGNSTNRYKNWTAVVVNMYRPPMLTMDAPPVLDGDRYKVTCTARDYYPNLKAEFTWYENDTVPVPPELVHTRVRMGSEGFTAVSTLTSASPALMYVTPSIRCQLVWQRDAVSYTRLVASADVGTLPRPRITMRFDEERATCDANCVPRSAHALWLLGDDHVQTADAPTFHSPDGCPEHPEFGSLQSSMPVSMEFSEYTCRLAGYPDGVPVIEHSASHVASVADSAGSQVVTVLKTLGIIVAVCAALLAVVLVVVWAVRAAGRARRRRLW</sequence>
<protein>
    <recommendedName>
        <fullName evidence="4">Envelope glycoprotein C</fullName>
    </recommendedName>
</protein>
<evidence type="ECO:0000256" key="2">
    <source>
        <dbReference type="ARBA" id="ARBA00005284"/>
    </source>
</evidence>
<gene>
    <name evidence="12" type="primary">UL44</name>
</gene>
<dbReference type="PROSITE" id="PS50835">
    <property type="entry name" value="IG_LIKE"/>
    <property type="match status" value="1"/>
</dbReference>
<evidence type="ECO:0000313" key="13">
    <source>
        <dbReference type="Proteomes" id="UP000828537"/>
    </source>
</evidence>
<accession>A0ABX6WLV9</accession>
<dbReference type="InterPro" id="IPR036179">
    <property type="entry name" value="Ig-like_dom_sf"/>
</dbReference>
<reference evidence="12 13" key="1">
    <citation type="journal article" date="2020" name="Arch.">
        <title>Full genome sequence of bovine alphaherpesvirus 2 (BoHV-2).</title>
        <authorList>
            <person name="Pfaff F."/>
            <person name="Neubauer-Juric A."/>
            <person name="Krebs S."/>
            <person name="Hauser A."/>
            <person name="Singer S."/>
            <person name="Blum H."/>
            <person name="Hoffmann B."/>
        </authorList>
    </citation>
    <scope>NUCLEOTIDE SEQUENCE [LARGE SCALE GENOMIC DNA]</scope>
    <source>
        <strain evidence="12 13">C1Z FZR</strain>
    </source>
</reference>
<evidence type="ECO:0000256" key="5">
    <source>
        <dbReference type="ARBA" id="ARBA00022581"/>
    </source>
</evidence>
<keyword evidence="12" id="KW-0261">Viral envelope protein</keyword>
<dbReference type="SUPFAM" id="SSF48726">
    <property type="entry name" value="Immunoglobulin"/>
    <property type="match status" value="1"/>
</dbReference>
<evidence type="ECO:0000256" key="8">
    <source>
        <dbReference type="ARBA" id="ARBA00023136"/>
    </source>
</evidence>
<keyword evidence="6 10" id="KW-0812">Transmembrane</keyword>
<evidence type="ECO:0000256" key="3">
    <source>
        <dbReference type="ARBA" id="ARBA00011877"/>
    </source>
</evidence>
<dbReference type="GO" id="GO:0019031">
    <property type="term" value="C:viral envelope"/>
    <property type="evidence" value="ECO:0007669"/>
    <property type="project" value="UniProtKB-KW"/>
</dbReference>